<organism evidence="3 4">
    <name type="scientific">Lithohypha guttulata</name>
    <dbReference type="NCBI Taxonomy" id="1690604"/>
    <lineage>
        <taxon>Eukaryota</taxon>
        <taxon>Fungi</taxon>
        <taxon>Dikarya</taxon>
        <taxon>Ascomycota</taxon>
        <taxon>Pezizomycotina</taxon>
        <taxon>Eurotiomycetes</taxon>
        <taxon>Chaetothyriomycetidae</taxon>
        <taxon>Chaetothyriales</taxon>
        <taxon>Trichomeriaceae</taxon>
        <taxon>Lithohypha</taxon>
    </lineage>
</organism>
<sequence length="218" mass="23971">MTDPNPFLLAANGPDLDPRLLSHLRENPSLASNQDSYGYSLLHAAASYNHVDLLRALVNEFKVDVNLRDEDNETCLFVVETVEAAKCLVEELKVDTSLTNDDGQTAREKIESEDDYPEVAAYLAHGSAAVGELSQTASASGHPPPLPPNVKVNIGTVAEDAGGQEPDPEFRRRIEELASREDFHTDEGQQELRALITDAVLGVSQDEQQQDSHRRRID</sequence>
<evidence type="ECO:0000313" key="3">
    <source>
        <dbReference type="EMBL" id="KAK5080505.1"/>
    </source>
</evidence>
<comment type="caution">
    <text evidence="3">The sequence shown here is derived from an EMBL/GenBank/DDBJ whole genome shotgun (WGS) entry which is preliminary data.</text>
</comment>
<dbReference type="SUPFAM" id="SSF48403">
    <property type="entry name" value="Ankyrin repeat"/>
    <property type="match status" value="1"/>
</dbReference>
<dbReference type="PROSITE" id="PS50088">
    <property type="entry name" value="ANK_REPEAT"/>
    <property type="match status" value="1"/>
</dbReference>
<dbReference type="Pfam" id="PF13857">
    <property type="entry name" value="Ank_5"/>
    <property type="match status" value="1"/>
</dbReference>
<name>A0ABR0K0J0_9EURO</name>
<reference evidence="3 4" key="1">
    <citation type="submission" date="2023-08" db="EMBL/GenBank/DDBJ databases">
        <title>Black Yeasts Isolated from many extreme environments.</title>
        <authorList>
            <person name="Coleine C."/>
            <person name="Stajich J.E."/>
            <person name="Selbmann L."/>
        </authorList>
    </citation>
    <scope>NUCLEOTIDE SEQUENCE [LARGE SCALE GENOMIC DNA]</scope>
    <source>
        <strain evidence="3 4">CCFEE 5885</strain>
    </source>
</reference>
<dbReference type="EMBL" id="JAVRRG010000149">
    <property type="protein sequence ID" value="KAK5080505.1"/>
    <property type="molecule type" value="Genomic_DNA"/>
</dbReference>
<evidence type="ECO:0000313" key="4">
    <source>
        <dbReference type="Proteomes" id="UP001345013"/>
    </source>
</evidence>
<proteinExistence type="predicted"/>
<accession>A0ABR0K0J0</accession>
<dbReference type="Proteomes" id="UP001345013">
    <property type="component" value="Unassembled WGS sequence"/>
</dbReference>
<keyword evidence="1" id="KW-0040">ANK repeat</keyword>
<feature type="repeat" description="ANK" evidence="1">
    <location>
        <begin position="37"/>
        <end position="70"/>
    </location>
</feature>
<dbReference type="InterPro" id="IPR036770">
    <property type="entry name" value="Ankyrin_rpt-contain_sf"/>
</dbReference>
<dbReference type="InterPro" id="IPR002110">
    <property type="entry name" value="Ankyrin_rpt"/>
</dbReference>
<evidence type="ECO:0008006" key="5">
    <source>
        <dbReference type="Google" id="ProtNLM"/>
    </source>
</evidence>
<gene>
    <name evidence="3" type="ORF">LTR24_008495</name>
</gene>
<evidence type="ECO:0000256" key="1">
    <source>
        <dbReference type="PROSITE-ProRule" id="PRU00023"/>
    </source>
</evidence>
<dbReference type="SMART" id="SM00248">
    <property type="entry name" value="ANK"/>
    <property type="match status" value="1"/>
</dbReference>
<feature type="region of interest" description="Disordered" evidence="2">
    <location>
        <begin position="133"/>
        <end position="152"/>
    </location>
</feature>
<protein>
    <recommendedName>
        <fullName evidence="5">Ankyrin repeat protein</fullName>
    </recommendedName>
</protein>
<dbReference type="Gene3D" id="1.25.40.20">
    <property type="entry name" value="Ankyrin repeat-containing domain"/>
    <property type="match status" value="1"/>
</dbReference>
<evidence type="ECO:0000256" key="2">
    <source>
        <dbReference type="SAM" id="MobiDB-lite"/>
    </source>
</evidence>
<keyword evidence="4" id="KW-1185">Reference proteome</keyword>